<evidence type="ECO:0000313" key="2">
    <source>
        <dbReference type="Proteomes" id="UP001172680"/>
    </source>
</evidence>
<reference evidence="1" key="1">
    <citation type="submission" date="2022-10" db="EMBL/GenBank/DDBJ databases">
        <title>Culturing micro-colonial fungi from biological soil crusts in the Mojave desert and describing Neophaeococcomyces mojavensis, and introducing the new genera and species Taxawa tesnikishii.</title>
        <authorList>
            <person name="Kurbessoian T."/>
            <person name="Stajich J.E."/>
        </authorList>
    </citation>
    <scope>NUCLEOTIDE SEQUENCE</scope>
    <source>
        <strain evidence="1">JES_115</strain>
    </source>
</reference>
<dbReference type="Proteomes" id="UP001172680">
    <property type="component" value="Unassembled WGS sequence"/>
</dbReference>
<organism evidence="1 2">
    <name type="scientific">Coniosporium tulheliwenetii</name>
    <dbReference type="NCBI Taxonomy" id="3383036"/>
    <lineage>
        <taxon>Eukaryota</taxon>
        <taxon>Fungi</taxon>
        <taxon>Dikarya</taxon>
        <taxon>Ascomycota</taxon>
        <taxon>Pezizomycotina</taxon>
        <taxon>Dothideomycetes</taxon>
        <taxon>Dothideomycetes incertae sedis</taxon>
        <taxon>Coniosporium</taxon>
    </lineage>
</organism>
<name>A0ACC2Z4C7_9PEZI</name>
<accession>A0ACC2Z4C7</accession>
<evidence type="ECO:0000313" key="1">
    <source>
        <dbReference type="EMBL" id="KAJ9642420.1"/>
    </source>
</evidence>
<keyword evidence="2" id="KW-1185">Reference proteome</keyword>
<comment type="caution">
    <text evidence="1">The sequence shown here is derived from an EMBL/GenBank/DDBJ whole genome shotgun (WGS) entry which is preliminary data.</text>
</comment>
<proteinExistence type="predicted"/>
<dbReference type="EMBL" id="JAPDRP010000013">
    <property type="protein sequence ID" value="KAJ9642420.1"/>
    <property type="molecule type" value="Genomic_DNA"/>
</dbReference>
<gene>
    <name evidence="1" type="ORF">H2199_004801</name>
</gene>
<protein>
    <submittedName>
        <fullName evidence="1">Uncharacterized protein</fullName>
    </submittedName>
</protein>
<sequence>MSTSAAPPPPQPHPPSGLPSPKPLTHNPTHTHLLLCATGSVATIKLPLIITALSHHPALSIRLILTPSATTFLAGQSAEQPSLASIAALPNVDGVYTDEDEWKTPWTRGAKILHIELRRWADLMVIAPLSANSLAKIVGGWAEGLATFEGGRGWGARECGKRGRESGSWGEGLMGGGVEATGDGQVDDGGRRRKKKAILVAPAMNTAMWKHPITAQHMRVLEEEWNVSQGGWFEVLSPMQKELACGDTGDGAMKDWKEIVLLIEERLGLAASTNGAGG</sequence>